<dbReference type="Pfam" id="PF00849">
    <property type="entry name" value="PseudoU_synth_2"/>
    <property type="match status" value="1"/>
</dbReference>
<dbReference type="InterPro" id="IPR020103">
    <property type="entry name" value="PsdUridine_synth_cat_dom_sf"/>
</dbReference>
<name>A0A285UJ60_9STAP</name>
<evidence type="ECO:0000313" key="6">
    <source>
        <dbReference type="EMBL" id="SOC41920.1"/>
    </source>
</evidence>
<comment type="catalytic activity">
    <reaction evidence="1">
        <text>a uridine in RNA = a pseudouridine in RNA</text>
        <dbReference type="Rhea" id="RHEA:48348"/>
        <dbReference type="Rhea" id="RHEA-COMP:12068"/>
        <dbReference type="Rhea" id="RHEA-COMP:12069"/>
        <dbReference type="ChEBI" id="CHEBI:65314"/>
        <dbReference type="ChEBI" id="CHEBI:65315"/>
    </reaction>
</comment>
<keyword evidence="7" id="KW-1185">Reference proteome</keyword>
<dbReference type="OrthoDB" id="9807829at2"/>
<dbReference type="EMBL" id="OBQF01000003">
    <property type="protein sequence ID" value="SOC41920.1"/>
    <property type="molecule type" value="Genomic_DNA"/>
</dbReference>
<dbReference type="InterPro" id="IPR050188">
    <property type="entry name" value="RluA_PseudoU_synthase"/>
</dbReference>
<protein>
    <recommendedName>
        <fullName evidence="2">RNA pseudouridylate synthase</fullName>
    </recommendedName>
    <alternativeName>
        <fullName evidence="3">RNA-uridine isomerase</fullName>
    </alternativeName>
</protein>
<dbReference type="SUPFAM" id="SSF55120">
    <property type="entry name" value="Pseudouridine synthase"/>
    <property type="match status" value="1"/>
</dbReference>
<dbReference type="Proteomes" id="UP000219412">
    <property type="component" value="Unassembled WGS sequence"/>
</dbReference>
<reference evidence="7" key="1">
    <citation type="submission" date="2017-08" db="EMBL/GenBank/DDBJ databases">
        <authorList>
            <person name="Varghese N."/>
            <person name="Submissions S."/>
        </authorList>
    </citation>
    <scope>NUCLEOTIDE SEQUENCE [LARGE SCALE GENOMIC DNA]</scope>
    <source>
        <strain evidence="7">DSM 23173</strain>
    </source>
</reference>
<dbReference type="RefSeq" id="WP_097040623.1">
    <property type="nucleotide sequence ID" value="NZ_OBQF01000003.1"/>
</dbReference>
<dbReference type="GO" id="GO:0009982">
    <property type="term" value="F:pseudouridine synthase activity"/>
    <property type="evidence" value="ECO:0007669"/>
    <property type="project" value="InterPro"/>
</dbReference>
<feature type="domain" description="Pseudouridine synthase RsuA/RluA-like" evidence="5">
    <location>
        <begin position="11"/>
        <end position="164"/>
    </location>
</feature>
<evidence type="ECO:0000256" key="2">
    <source>
        <dbReference type="ARBA" id="ARBA00031870"/>
    </source>
</evidence>
<dbReference type="Gene3D" id="3.30.2350.10">
    <property type="entry name" value="Pseudouridine synthase"/>
    <property type="match status" value="1"/>
</dbReference>
<evidence type="ECO:0000256" key="4">
    <source>
        <dbReference type="SAM" id="MobiDB-lite"/>
    </source>
</evidence>
<gene>
    <name evidence="6" type="ORF">SAMN05878391_1459</name>
</gene>
<dbReference type="AlphaFoldDB" id="A0A285UJ60"/>
<organism evidence="6 7">
    <name type="scientific">Salinicoccus kekensis</name>
    <dbReference type="NCBI Taxonomy" id="714307"/>
    <lineage>
        <taxon>Bacteria</taxon>
        <taxon>Bacillati</taxon>
        <taxon>Bacillota</taxon>
        <taxon>Bacilli</taxon>
        <taxon>Bacillales</taxon>
        <taxon>Staphylococcaceae</taxon>
        <taxon>Salinicoccus</taxon>
    </lineage>
</organism>
<evidence type="ECO:0000313" key="7">
    <source>
        <dbReference type="Proteomes" id="UP000219412"/>
    </source>
</evidence>
<dbReference type="InterPro" id="IPR006145">
    <property type="entry name" value="PsdUridine_synth_RsuA/RluA"/>
</dbReference>
<accession>A0A285UJ60</accession>
<dbReference type="GO" id="GO:0003723">
    <property type="term" value="F:RNA binding"/>
    <property type="evidence" value="ECO:0007669"/>
    <property type="project" value="InterPro"/>
</dbReference>
<feature type="region of interest" description="Disordered" evidence="4">
    <location>
        <begin position="201"/>
        <end position="221"/>
    </location>
</feature>
<evidence type="ECO:0000256" key="1">
    <source>
        <dbReference type="ARBA" id="ARBA00000073"/>
    </source>
</evidence>
<evidence type="ECO:0000256" key="3">
    <source>
        <dbReference type="ARBA" id="ARBA00033164"/>
    </source>
</evidence>
<dbReference type="PANTHER" id="PTHR21600">
    <property type="entry name" value="MITOCHONDRIAL RNA PSEUDOURIDINE SYNTHASE"/>
    <property type="match status" value="1"/>
</dbReference>
<evidence type="ECO:0000259" key="5">
    <source>
        <dbReference type="Pfam" id="PF00849"/>
    </source>
</evidence>
<dbReference type="GO" id="GO:0140098">
    <property type="term" value="F:catalytic activity, acting on RNA"/>
    <property type="evidence" value="ECO:0007669"/>
    <property type="project" value="UniProtKB-ARBA"/>
</dbReference>
<dbReference type="GO" id="GO:0001522">
    <property type="term" value="P:pseudouridine synthesis"/>
    <property type="evidence" value="ECO:0007669"/>
    <property type="project" value="InterPro"/>
</dbReference>
<sequence>MDINVLYEDEHLLVIEKPAIIPSYKRGDEGEELMRSIKEYNQDGAEVYPESDEILDTPIGGAAVFAKTAEAASLFSSDGEKSKVGRHYRAIVRGQMPKKADTLTNHLVQNEENNLYIITDGEEADAVKSVLHYEVIDRDEENDLTLMDIQMDKGYSSLIRVQLANLGNTIHGDTDHGQHYNKIGQPVALWSHSVTFKHPEKDETVTAESTPPSEKPWNHFY</sequence>
<dbReference type="GO" id="GO:0006396">
    <property type="term" value="P:RNA processing"/>
    <property type="evidence" value="ECO:0007669"/>
    <property type="project" value="UniProtKB-ARBA"/>
</dbReference>
<proteinExistence type="predicted"/>